<dbReference type="Pfam" id="PF02586">
    <property type="entry name" value="SRAP"/>
    <property type="match status" value="1"/>
</dbReference>
<evidence type="ECO:0000256" key="4">
    <source>
        <dbReference type="ARBA" id="ARBA00031130"/>
    </source>
</evidence>
<gene>
    <name evidence="6" type="ORF">T4C_1872</name>
</gene>
<evidence type="ECO:0000256" key="3">
    <source>
        <dbReference type="ARBA" id="ARBA00030898"/>
    </source>
</evidence>
<proteinExistence type="predicted"/>
<dbReference type="GO" id="GO:0106300">
    <property type="term" value="P:protein-DNA covalent cross-linking repair"/>
    <property type="evidence" value="ECO:0007669"/>
    <property type="project" value="InterPro"/>
</dbReference>
<dbReference type="SUPFAM" id="SSF143081">
    <property type="entry name" value="BB1717-like"/>
    <property type="match status" value="1"/>
</dbReference>
<dbReference type="InterPro" id="IPR007714">
    <property type="entry name" value="CFA20_dom"/>
</dbReference>
<feature type="non-terminal residue" evidence="6">
    <location>
        <position position="1"/>
    </location>
</feature>
<evidence type="ECO:0000259" key="5">
    <source>
        <dbReference type="Pfam" id="PF05018"/>
    </source>
</evidence>
<organism evidence="6 7">
    <name type="scientific">Trichinella pseudospiralis</name>
    <name type="common">Parasitic roundworm</name>
    <dbReference type="NCBI Taxonomy" id="6337"/>
    <lineage>
        <taxon>Eukaryota</taxon>
        <taxon>Metazoa</taxon>
        <taxon>Ecdysozoa</taxon>
        <taxon>Nematoda</taxon>
        <taxon>Enoplea</taxon>
        <taxon>Dorylaimia</taxon>
        <taxon>Trichinellida</taxon>
        <taxon>Trichinellidae</taxon>
        <taxon>Trichinella</taxon>
    </lineage>
</organism>
<dbReference type="InterPro" id="IPR040441">
    <property type="entry name" value="CFA20/CFAP20DC"/>
</dbReference>
<evidence type="ECO:0000256" key="2">
    <source>
        <dbReference type="ARBA" id="ARBA00030390"/>
    </source>
</evidence>
<feature type="domain" description="CFA20" evidence="5">
    <location>
        <begin position="6"/>
        <end position="188"/>
    </location>
</feature>
<accession>A0A0V1JN55</accession>
<name>A0A0V1JN55_TRIPS</name>
<evidence type="ECO:0000313" key="7">
    <source>
        <dbReference type="Proteomes" id="UP000054826"/>
    </source>
</evidence>
<protein>
    <recommendedName>
        <fullName evidence="1">Abasic site processing protein HMCES</fullName>
    </recommendedName>
    <alternativeName>
        <fullName evidence="2">Embryonic stem cell-specific 5-hydroxymethylcytosine-binding protein</fullName>
    </alternativeName>
    <alternativeName>
        <fullName evidence="3">Peptidase HMCES</fullName>
    </alternativeName>
    <alternativeName>
        <fullName evidence="4">SRAP domain-containing protein 1</fullName>
    </alternativeName>
</protein>
<dbReference type="EMBL" id="JYDV01000074">
    <property type="protein sequence ID" value="KRZ36400.1"/>
    <property type="molecule type" value="Genomic_DNA"/>
</dbReference>
<evidence type="ECO:0000313" key="6">
    <source>
        <dbReference type="EMBL" id="KRZ36400.1"/>
    </source>
</evidence>
<comment type="caution">
    <text evidence="6">The sequence shown here is derived from an EMBL/GenBank/DDBJ whole genome shotgun (WGS) entry which is preliminary data.</text>
</comment>
<dbReference type="Pfam" id="PF05018">
    <property type="entry name" value="CFA20_dom"/>
    <property type="match status" value="1"/>
</dbReference>
<dbReference type="InterPro" id="IPR003738">
    <property type="entry name" value="SRAP"/>
</dbReference>
<evidence type="ECO:0000256" key="1">
    <source>
        <dbReference type="ARBA" id="ARBA00015888"/>
    </source>
</evidence>
<dbReference type="AlphaFoldDB" id="A0A0V1JN55"/>
<dbReference type="InterPro" id="IPR036590">
    <property type="entry name" value="SRAP-like"/>
</dbReference>
<sequence length="496" mass="57359">LKLLTMLRNTFQSGYLSLLFSLGNDPLQIWDKKALRGSIKRLEDEDIQSEVIELSSSTVCETFISCPISSGDVLAIKLPFLILTVRNMEKYFSFEIHILDSAGVQRRFCVNNFQSCCRIKPDICTVPLRMESGWNTVQFNLMDFTKRAYGTNFIEAQRIIIYANCRLRRVFFSDKPYREDEIPSEFRLLLPVKNCLLANQLCYACVYKRNEVQYRAKWITTLANARHSAAITCSPRTMRQAIVKEAIIIILSEFFFFQSKLIKICFRTIFSNIINSMKAVLLSNKTAVDIMPSLNYNFKLNIALMNWGYFCTSPSKYLMINARSDNLFKVKKCEEAMMMNRRCVILADGYYETCQKTNKKHFIFLPASPEYRLKVLGEDERYNRKLMHMAGIFIENNEKDDKEGFSFVIITVDASESVSKIHSRMPAILETDEDVLKWLNPDEYPSAAAARLLKPVECTVMETNVKTHCQVPDKDGSIQMRITDFMKPPSPKKQKR</sequence>
<dbReference type="GO" id="GO:0003697">
    <property type="term" value="F:single-stranded DNA binding"/>
    <property type="evidence" value="ECO:0007669"/>
    <property type="project" value="InterPro"/>
</dbReference>
<dbReference type="PANTHER" id="PTHR12458">
    <property type="entry name" value="ORF PROTEIN"/>
    <property type="match status" value="1"/>
</dbReference>
<dbReference type="Gene3D" id="3.90.1680.10">
    <property type="entry name" value="SOS response associated peptidase-like"/>
    <property type="match status" value="1"/>
</dbReference>
<reference evidence="6 7" key="1">
    <citation type="submission" date="2015-01" db="EMBL/GenBank/DDBJ databases">
        <title>Evolution of Trichinella species and genotypes.</title>
        <authorList>
            <person name="Korhonen P.K."/>
            <person name="Edoardo P."/>
            <person name="Giuseppe L.R."/>
            <person name="Gasser R.B."/>
        </authorList>
    </citation>
    <scope>NUCLEOTIDE SEQUENCE [LARGE SCALE GENOMIC DNA]</scope>
    <source>
        <strain evidence="6">ISS176</strain>
    </source>
</reference>
<dbReference type="Proteomes" id="UP000054826">
    <property type="component" value="Unassembled WGS sequence"/>
</dbReference>